<dbReference type="OrthoDB" id="4331766at2"/>
<gene>
    <name evidence="4" type="ORF">CQY22_006685</name>
</gene>
<organism evidence="4 5">
    <name type="scientific">Mycolicibacterium brumae</name>
    <dbReference type="NCBI Taxonomy" id="85968"/>
    <lineage>
        <taxon>Bacteria</taxon>
        <taxon>Bacillati</taxon>
        <taxon>Actinomycetota</taxon>
        <taxon>Actinomycetes</taxon>
        <taxon>Mycobacteriales</taxon>
        <taxon>Mycobacteriaceae</taxon>
        <taxon>Mycolicibacterium</taxon>
    </lineage>
</organism>
<dbReference type="SUPFAM" id="SSF54285">
    <property type="entry name" value="MoaD/ThiS"/>
    <property type="match status" value="1"/>
</dbReference>
<sequence>MALVRFFAAAAEAAGVAEQPVDAETLGELRATLSAEHAGLAPLLGCCAVLVDGARASDDTVLPATATVDVLPPFAGG</sequence>
<dbReference type="GO" id="GO:1990133">
    <property type="term" value="C:molybdopterin adenylyltransferase complex"/>
    <property type="evidence" value="ECO:0007669"/>
    <property type="project" value="TreeGrafter"/>
</dbReference>
<protein>
    <recommendedName>
        <fullName evidence="3">Molybdopterin synthase sulfur carrier subunit</fullName>
    </recommendedName>
</protein>
<evidence type="ECO:0000256" key="2">
    <source>
        <dbReference type="ARBA" id="ARBA00024200"/>
    </source>
</evidence>
<dbReference type="RefSeq" id="WP_090584852.1">
    <property type="nucleotide sequence ID" value="NZ_CP104302.1"/>
</dbReference>
<dbReference type="Gene3D" id="3.10.20.30">
    <property type="match status" value="1"/>
</dbReference>
<reference evidence="4 5" key="1">
    <citation type="journal article" date="2017" name="Infect. Genet. Evol.">
        <title>The new phylogeny of the genus Mycobacterium: The old and the news.</title>
        <authorList>
            <person name="Tortoli E."/>
            <person name="Fedrizzi T."/>
            <person name="Meehan C.J."/>
            <person name="Trovato A."/>
            <person name="Grottola A."/>
            <person name="Giacobazzi E."/>
            <person name="Serpini G.F."/>
            <person name="Tagliazucchi S."/>
            <person name="Fabio A."/>
            <person name="Bettua C."/>
            <person name="Bertorelli R."/>
            <person name="Frascaro F."/>
            <person name="De Sanctis V."/>
            <person name="Pecorari M."/>
            <person name="Jousson O."/>
            <person name="Segata N."/>
            <person name="Cirillo D.M."/>
        </authorList>
    </citation>
    <scope>NUCLEOTIDE SEQUENCE [LARGE SCALE GENOMIC DNA]</scope>
    <source>
        <strain evidence="4 5">CIP1034565</strain>
    </source>
</reference>
<evidence type="ECO:0000313" key="5">
    <source>
        <dbReference type="Proteomes" id="UP000230551"/>
    </source>
</evidence>
<keyword evidence="1" id="KW-0547">Nucleotide-binding</keyword>
<dbReference type="STRING" id="85968.GCA_900073015_00149"/>
<dbReference type="PANTHER" id="PTHR33359">
    <property type="entry name" value="MOLYBDOPTERIN SYNTHASE SULFUR CARRIER SUBUNIT"/>
    <property type="match status" value="1"/>
</dbReference>
<dbReference type="GO" id="GO:0006777">
    <property type="term" value="P:Mo-molybdopterin cofactor biosynthetic process"/>
    <property type="evidence" value="ECO:0007669"/>
    <property type="project" value="InterPro"/>
</dbReference>
<dbReference type="InterPro" id="IPR012675">
    <property type="entry name" value="Beta-grasp_dom_sf"/>
</dbReference>
<accession>A0A2G5PDT6</accession>
<evidence type="ECO:0000313" key="4">
    <source>
        <dbReference type="EMBL" id="PIB76074.1"/>
    </source>
</evidence>
<evidence type="ECO:0000256" key="3">
    <source>
        <dbReference type="ARBA" id="ARBA00024247"/>
    </source>
</evidence>
<dbReference type="AlphaFoldDB" id="A0A2G5PDT6"/>
<dbReference type="PANTHER" id="PTHR33359:SF1">
    <property type="entry name" value="MOLYBDOPTERIN SYNTHASE SULFUR CARRIER SUBUNIT"/>
    <property type="match status" value="1"/>
</dbReference>
<dbReference type="EMBL" id="PDCN02000006">
    <property type="protein sequence ID" value="PIB76074.1"/>
    <property type="molecule type" value="Genomic_DNA"/>
</dbReference>
<dbReference type="Proteomes" id="UP000230551">
    <property type="component" value="Unassembled WGS sequence"/>
</dbReference>
<name>A0A2G5PDT6_9MYCO</name>
<dbReference type="Pfam" id="PF02597">
    <property type="entry name" value="ThiS"/>
    <property type="match status" value="1"/>
</dbReference>
<dbReference type="InterPro" id="IPR016155">
    <property type="entry name" value="Mopterin_synth/thiamin_S_b"/>
</dbReference>
<comment type="similarity">
    <text evidence="2">Belongs to the MoaD family.</text>
</comment>
<proteinExistence type="inferred from homology"/>
<keyword evidence="5" id="KW-1185">Reference proteome</keyword>
<dbReference type="InterPro" id="IPR044672">
    <property type="entry name" value="MOCS2A"/>
</dbReference>
<comment type="caution">
    <text evidence="4">The sequence shown here is derived from an EMBL/GenBank/DDBJ whole genome shotgun (WGS) entry which is preliminary data.</text>
</comment>
<dbReference type="InterPro" id="IPR003749">
    <property type="entry name" value="ThiS/MoaD-like"/>
</dbReference>
<evidence type="ECO:0000256" key="1">
    <source>
        <dbReference type="ARBA" id="ARBA00022741"/>
    </source>
</evidence>
<dbReference type="GO" id="GO:0000166">
    <property type="term" value="F:nucleotide binding"/>
    <property type="evidence" value="ECO:0007669"/>
    <property type="project" value="UniProtKB-KW"/>
</dbReference>